<gene>
    <name evidence="1" type="ORF">Y958_04180</name>
</gene>
<evidence type="ECO:0000313" key="1">
    <source>
        <dbReference type="EMBL" id="ASG20112.1"/>
    </source>
</evidence>
<accession>A0A248JN17</accession>
<organism evidence="1 2">
    <name type="scientific">Nitrospirillum viridazoti CBAmc</name>
    <dbReference type="NCBI Taxonomy" id="1441467"/>
    <lineage>
        <taxon>Bacteria</taxon>
        <taxon>Pseudomonadati</taxon>
        <taxon>Pseudomonadota</taxon>
        <taxon>Alphaproteobacteria</taxon>
        <taxon>Rhodospirillales</taxon>
        <taxon>Azospirillaceae</taxon>
        <taxon>Nitrospirillum</taxon>
        <taxon>Nitrospirillum viridazoti</taxon>
    </lineage>
</organism>
<dbReference type="Proteomes" id="UP000197153">
    <property type="component" value="Chromosome 1"/>
</dbReference>
<dbReference type="AlphaFoldDB" id="A0A248JN17"/>
<proteinExistence type="predicted"/>
<dbReference type="EMBL" id="CP022110">
    <property type="protein sequence ID" value="ASG20112.1"/>
    <property type="molecule type" value="Genomic_DNA"/>
</dbReference>
<evidence type="ECO:0000313" key="2">
    <source>
        <dbReference type="Proteomes" id="UP000197153"/>
    </source>
</evidence>
<keyword evidence="2" id="KW-1185">Reference proteome</keyword>
<evidence type="ECO:0008006" key="3">
    <source>
        <dbReference type="Google" id="ProtNLM"/>
    </source>
</evidence>
<name>A0A248JN17_9PROT</name>
<sequence>MALIQCEDCGRDVSDRAPACPNCGCPIAAADIAATEAPTTVTVSGDKFIGTKALLIKLSVKAIQSLNYKVDAADETSGLVSFTTGMTWGSWSGVSGSIYFDEVEPFHFEASGNAKQNVKGRQIAAFDIGGEAKGKVDKVIQEMRLLASR</sequence>
<dbReference type="RefSeq" id="WP_088871017.1">
    <property type="nucleotide sequence ID" value="NZ_CP022110.1"/>
</dbReference>
<dbReference type="KEGG" id="nao:Y958_04180"/>
<reference evidence="1 2" key="1">
    <citation type="submission" date="2017-06" db="EMBL/GenBank/DDBJ databases">
        <title>Complete genome sequence of Nitrospirillum amazonense strain CBAmC, an endophytic nitrogen-fixing and plant growth-promoting bacterium, isolated from sugarcane.</title>
        <authorList>
            <person name="Schwab S."/>
            <person name="dos Santos Teixeira K.R."/>
            <person name="Simoes Araujo J.L."/>
            <person name="Soares Vidal M."/>
            <person name="Borges de Freitas H.R."/>
            <person name="Rivello Crivelaro A.L."/>
            <person name="Bueno de Camargo Nunes A."/>
            <person name="dos Santos C.M."/>
            <person name="Palmeira da Silva Rosa D."/>
            <person name="da Silva Padilha D."/>
            <person name="da Silva E."/>
            <person name="Araujo Terra L."/>
            <person name="Soares Mendes V."/>
            <person name="Farinelli L."/>
            <person name="Magalhaes Cruz L."/>
            <person name="Baldani J.I."/>
        </authorList>
    </citation>
    <scope>NUCLEOTIDE SEQUENCE [LARGE SCALE GENOMIC DNA]</scope>
    <source>
        <strain evidence="1 2">CBAmC</strain>
    </source>
</reference>
<protein>
    <recommendedName>
        <fullName evidence="3">Zinc ribbon domain-containing protein</fullName>
    </recommendedName>
</protein>